<dbReference type="InterPro" id="IPR025940">
    <property type="entry name" value="SpoIISA_toxin"/>
</dbReference>
<evidence type="ECO:0000313" key="3">
    <source>
        <dbReference type="Proteomes" id="UP000298484"/>
    </source>
</evidence>
<dbReference type="OrthoDB" id="2447993at2"/>
<evidence type="ECO:0008006" key="4">
    <source>
        <dbReference type="Google" id="ProtNLM"/>
    </source>
</evidence>
<feature type="transmembrane region" description="Helical" evidence="1">
    <location>
        <begin position="55"/>
        <end position="73"/>
    </location>
</feature>
<keyword evidence="1" id="KW-1133">Transmembrane helix</keyword>
<evidence type="ECO:0000256" key="1">
    <source>
        <dbReference type="SAM" id="Phobius"/>
    </source>
</evidence>
<dbReference type="Gene3D" id="3.30.70.2720">
    <property type="match status" value="1"/>
</dbReference>
<protein>
    <recommendedName>
        <fullName evidence="4">Stage II sporulation protein SA</fullName>
    </recommendedName>
</protein>
<feature type="transmembrane region" description="Helical" evidence="1">
    <location>
        <begin position="23"/>
        <end position="43"/>
    </location>
</feature>
<gene>
    <name evidence="2" type="ORF">E4U82_08440</name>
</gene>
<feature type="transmembrane region" description="Helical" evidence="1">
    <location>
        <begin position="85"/>
        <end position="105"/>
    </location>
</feature>
<name>A0A4Y9ABC4_9BACI</name>
<reference evidence="2 3" key="1">
    <citation type="submission" date="2019-03" db="EMBL/GenBank/DDBJ databases">
        <title>Genome sequence of Lentibacillus salicampi ATCC BAA-719.</title>
        <authorList>
            <person name="Maclea K.S."/>
            <person name="Simoes Junior M."/>
        </authorList>
    </citation>
    <scope>NUCLEOTIDE SEQUENCE [LARGE SCALE GENOMIC DNA]</scope>
    <source>
        <strain evidence="2 3">ATCC BAA-719</strain>
    </source>
</reference>
<organism evidence="2 3">
    <name type="scientific">Lentibacillus salicampi</name>
    <dbReference type="NCBI Taxonomy" id="175306"/>
    <lineage>
        <taxon>Bacteria</taxon>
        <taxon>Bacillati</taxon>
        <taxon>Bacillota</taxon>
        <taxon>Bacilli</taxon>
        <taxon>Bacillales</taxon>
        <taxon>Bacillaceae</taxon>
        <taxon>Lentibacillus</taxon>
    </lineage>
</organism>
<dbReference type="Pfam" id="PF14171">
    <property type="entry name" value="SpoIISA_toxin"/>
    <property type="match status" value="1"/>
</dbReference>
<keyword evidence="1" id="KW-0472">Membrane</keyword>
<dbReference type="EMBL" id="SRHY01000009">
    <property type="protein sequence ID" value="TFJ93218.1"/>
    <property type="molecule type" value="Genomic_DNA"/>
</dbReference>
<keyword evidence="1" id="KW-0812">Transmembrane</keyword>
<sequence>MRRNNYGSRKSEFPGEEEHVEKFFIVGMWVIFALLSFYIFVYWRNREAVKDKDTIRKTWYLLYVLGALVYLTGNPNSLFTSWQNYLVVLIGFIVVDSLIFLSIYVSKLGGNELQIPGEQIERTENYWISASGKVENMELVLNSYEYMRYTRDEEEYINELDNFLNEFGEKESLFIDVLPYHTEKTKDELLESIQRPKSKVERILDTGKTYFSPKDNLMLLPIFVLEKSYIAKVTTEIEDIEIQNIDGNIINILLMTYVLAVEKPYHYEGGVEHEGE</sequence>
<keyword evidence="3" id="KW-1185">Reference proteome</keyword>
<comment type="caution">
    <text evidence="2">The sequence shown here is derived from an EMBL/GenBank/DDBJ whole genome shotgun (WGS) entry which is preliminary data.</text>
</comment>
<dbReference type="AlphaFoldDB" id="A0A4Y9ABC4"/>
<accession>A0A4Y9ABC4</accession>
<dbReference type="GO" id="GO:0016020">
    <property type="term" value="C:membrane"/>
    <property type="evidence" value="ECO:0007669"/>
    <property type="project" value="InterPro"/>
</dbReference>
<proteinExistence type="predicted"/>
<evidence type="ECO:0000313" key="2">
    <source>
        <dbReference type="EMBL" id="TFJ93218.1"/>
    </source>
</evidence>
<dbReference type="Proteomes" id="UP000298484">
    <property type="component" value="Unassembled WGS sequence"/>
</dbReference>